<feature type="domain" description="PknH-like extracellular" evidence="2">
    <location>
        <begin position="42"/>
        <end position="234"/>
    </location>
</feature>
<dbReference type="EMBL" id="AP022608">
    <property type="protein sequence ID" value="BBZ15797.1"/>
    <property type="molecule type" value="Genomic_DNA"/>
</dbReference>
<dbReference type="InterPro" id="IPR038232">
    <property type="entry name" value="PknH-like_Extracell_sf"/>
</dbReference>
<sequence length="238" mass="24699">MMRSTTCTAVVLSACVLLAACGTPVQDARPTVRIAEAVQPSPVRALDRILPTSEELSALGPNGMMGQRVHGGPNMLLASIGEADATPADCVSPTYRLQRVVYDTASVQSVASQSWTGGSFDAPPVSGFFGVVQFSSAADAQAFFADAAEKWHRCNGQALVLNQPDHGAQRTSRITDVTVDGRMVSAMVMQDSGSMSQRALGVAADCVVDVEVSDMNALGGPQAAATVARLMLEKVAGA</sequence>
<protein>
    <recommendedName>
        <fullName evidence="2">PknH-like extracellular domain-containing protein</fullName>
    </recommendedName>
</protein>
<gene>
    <name evidence="3" type="ORF">MGAD_01320</name>
</gene>
<dbReference type="Pfam" id="PF14032">
    <property type="entry name" value="PknH_C"/>
    <property type="match status" value="1"/>
</dbReference>
<organism evidence="3 4">
    <name type="scientific">Mycolicibacterium gadium</name>
    <name type="common">Mycobacterium gadium</name>
    <dbReference type="NCBI Taxonomy" id="1794"/>
    <lineage>
        <taxon>Bacteria</taxon>
        <taxon>Bacillati</taxon>
        <taxon>Actinomycetota</taxon>
        <taxon>Actinomycetes</taxon>
        <taxon>Mycobacteriales</taxon>
        <taxon>Mycobacteriaceae</taxon>
        <taxon>Mycolicibacterium</taxon>
    </lineage>
</organism>
<dbReference type="InterPro" id="IPR026954">
    <property type="entry name" value="PknH-like_Extracell"/>
</dbReference>
<feature type="chain" id="PRO_5038841069" description="PknH-like extracellular domain-containing protein" evidence="1">
    <location>
        <begin position="20"/>
        <end position="238"/>
    </location>
</feature>
<proteinExistence type="predicted"/>
<feature type="signal peptide" evidence="1">
    <location>
        <begin position="1"/>
        <end position="19"/>
    </location>
</feature>
<dbReference type="Proteomes" id="UP000466187">
    <property type="component" value="Chromosome"/>
</dbReference>
<evidence type="ECO:0000256" key="1">
    <source>
        <dbReference type="SAM" id="SignalP"/>
    </source>
</evidence>
<evidence type="ECO:0000259" key="2">
    <source>
        <dbReference type="Pfam" id="PF14032"/>
    </source>
</evidence>
<keyword evidence="1" id="KW-0732">Signal</keyword>
<evidence type="ECO:0000313" key="3">
    <source>
        <dbReference type="EMBL" id="BBZ15797.1"/>
    </source>
</evidence>
<accession>A0A7I7WG29</accession>
<name>A0A7I7WG29_MYCGU</name>
<dbReference type="Gene3D" id="3.40.1000.70">
    <property type="entry name" value="PknH-like extracellular domain"/>
    <property type="match status" value="1"/>
</dbReference>
<reference evidence="3 4" key="1">
    <citation type="journal article" date="2019" name="Emerg. Microbes Infect.">
        <title>Comprehensive subspecies identification of 175 nontuberculous mycobacteria species based on 7547 genomic profiles.</title>
        <authorList>
            <person name="Matsumoto Y."/>
            <person name="Kinjo T."/>
            <person name="Motooka D."/>
            <person name="Nabeya D."/>
            <person name="Jung N."/>
            <person name="Uechi K."/>
            <person name="Horii T."/>
            <person name="Iida T."/>
            <person name="Fujita J."/>
            <person name="Nakamura S."/>
        </authorList>
    </citation>
    <scope>NUCLEOTIDE SEQUENCE [LARGE SCALE GENOMIC DNA]</scope>
    <source>
        <strain evidence="3 4">JCM 12688</strain>
    </source>
</reference>
<dbReference type="AlphaFoldDB" id="A0A7I7WG29"/>
<evidence type="ECO:0000313" key="4">
    <source>
        <dbReference type="Proteomes" id="UP000466187"/>
    </source>
</evidence>
<dbReference type="KEGG" id="mgad:MGAD_01320"/>
<dbReference type="PROSITE" id="PS51257">
    <property type="entry name" value="PROKAR_LIPOPROTEIN"/>
    <property type="match status" value="1"/>
</dbReference>